<accession>A0A2W5QTZ5</accession>
<dbReference type="EMBL" id="QFPP01000928">
    <property type="protein sequence ID" value="PZQ54920.1"/>
    <property type="molecule type" value="Genomic_DNA"/>
</dbReference>
<organism evidence="1 2">
    <name type="scientific">Variovorax paradoxus</name>
    <dbReference type="NCBI Taxonomy" id="34073"/>
    <lineage>
        <taxon>Bacteria</taxon>
        <taxon>Pseudomonadati</taxon>
        <taxon>Pseudomonadota</taxon>
        <taxon>Betaproteobacteria</taxon>
        <taxon>Burkholderiales</taxon>
        <taxon>Comamonadaceae</taxon>
        <taxon>Variovorax</taxon>
    </lineage>
</organism>
<gene>
    <name evidence="1" type="ORF">DI563_32540</name>
</gene>
<proteinExistence type="predicted"/>
<evidence type="ECO:0000313" key="2">
    <source>
        <dbReference type="Proteomes" id="UP000249135"/>
    </source>
</evidence>
<dbReference type="Gene3D" id="3.40.50.1240">
    <property type="entry name" value="Phosphoglycerate mutase-like"/>
    <property type="match status" value="1"/>
</dbReference>
<dbReference type="InterPro" id="IPR029033">
    <property type="entry name" value="His_PPase_superfam"/>
</dbReference>
<dbReference type="SUPFAM" id="SSF53254">
    <property type="entry name" value="Phosphoglycerate mutase-like"/>
    <property type="match status" value="1"/>
</dbReference>
<dbReference type="CDD" id="cd07040">
    <property type="entry name" value="HP"/>
    <property type="match status" value="1"/>
</dbReference>
<protein>
    <submittedName>
        <fullName evidence="1">Histidine phosphatase family protein</fullName>
    </submittedName>
</protein>
<dbReference type="AlphaFoldDB" id="A0A2W5QTZ5"/>
<evidence type="ECO:0000313" key="1">
    <source>
        <dbReference type="EMBL" id="PZQ54920.1"/>
    </source>
</evidence>
<comment type="caution">
    <text evidence="1">The sequence shown here is derived from an EMBL/GenBank/DDBJ whole genome shotgun (WGS) entry which is preliminary data.</text>
</comment>
<name>A0A2W5QTZ5_VARPD</name>
<sequence>MDLILWRHAEAEDWTEGCDDLQRSLTGRGEKQAKRMAAWLDR</sequence>
<reference evidence="1 2" key="1">
    <citation type="submission" date="2017-08" db="EMBL/GenBank/DDBJ databases">
        <title>Infants hospitalized years apart are colonized by the same room-sourced microbial strains.</title>
        <authorList>
            <person name="Brooks B."/>
            <person name="Olm M.R."/>
            <person name="Firek B.A."/>
            <person name="Baker R."/>
            <person name="Thomas B.C."/>
            <person name="Morowitz M.J."/>
            <person name="Banfield J.F."/>
        </authorList>
    </citation>
    <scope>NUCLEOTIDE SEQUENCE [LARGE SCALE GENOMIC DNA]</scope>
    <source>
        <strain evidence="1">S2_005_003_R2_41</strain>
    </source>
</reference>
<dbReference type="Proteomes" id="UP000249135">
    <property type="component" value="Unassembled WGS sequence"/>
</dbReference>
<feature type="non-terminal residue" evidence="1">
    <location>
        <position position="42"/>
    </location>
</feature>